<protein>
    <submittedName>
        <fullName evidence="2">NAD-dependent epimerase/dehydratase family protein</fullName>
    </submittedName>
</protein>
<dbReference type="Proteomes" id="UP000261704">
    <property type="component" value="Chromosome"/>
</dbReference>
<dbReference type="GO" id="GO:0044877">
    <property type="term" value="F:protein-containing complex binding"/>
    <property type="evidence" value="ECO:0007669"/>
    <property type="project" value="TreeGrafter"/>
</dbReference>
<gene>
    <name evidence="2" type="ORF">BAR1_15440</name>
</gene>
<feature type="domain" description="NAD-dependent epimerase/dehydratase" evidence="1">
    <location>
        <begin position="32"/>
        <end position="231"/>
    </location>
</feature>
<dbReference type="AlphaFoldDB" id="A0A347UK25"/>
<dbReference type="InterPro" id="IPR001509">
    <property type="entry name" value="Epimerase_deHydtase"/>
</dbReference>
<dbReference type="KEGG" id="pamo:BAR1_15440"/>
<evidence type="ECO:0000313" key="2">
    <source>
        <dbReference type="EMBL" id="AXX99203.1"/>
    </source>
</evidence>
<dbReference type="InterPro" id="IPR051207">
    <property type="entry name" value="ComplexI_NDUFA9_subunit"/>
</dbReference>
<dbReference type="Gene3D" id="3.40.50.720">
    <property type="entry name" value="NAD(P)-binding Rossmann-like Domain"/>
    <property type="match status" value="1"/>
</dbReference>
<dbReference type="InterPro" id="IPR036291">
    <property type="entry name" value="NAD(P)-bd_dom_sf"/>
</dbReference>
<accession>A0A347UK25</accession>
<dbReference type="Pfam" id="PF01370">
    <property type="entry name" value="Epimerase"/>
    <property type="match status" value="1"/>
</dbReference>
<sequence>MQFAWRALFIVDTGWKADVISSGGSMGSCIPIIVTGANGFVGRHIVKRLVRDGHRVSTITRSTGHDIDGISENFQLDLAREMPNPDWLSGKETLIHLAGNTGGNDADSLIENSENVRMAQNLANAAKGAGISKTIIMSSVAATPTNQTAGRSNRYGKEKAATDEVFLEQLSPDQNMLFLRPPAIYGSGMKGGIAPLFKLTAKGLPIPLGLALQPRPYLSVRNLADLVSHIVIANSEAWEKCDRKFIEVHDGELVPTNTLIRYIAAAQGKKARLLPVPTGVLRAVAKMLNKSDMVSGALDPVVIGQSTLLQDCFDWTPVEKMPDSLKF</sequence>
<dbReference type="PANTHER" id="PTHR12126:SF11">
    <property type="entry name" value="NADH DEHYDROGENASE [UBIQUINONE] 1 ALPHA SUBCOMPLEX SUBUNIT 9, MITOCHONDRIAL"/>
    <property type="match status" value="1"/>
</dbReference>
<evidence type="ECO:0000313" key="3">
    <source>
        <dbReference type="Proteomes" id="UP000261704"/>
    </source>
</evidence>
<name>A0A347UK25_9RHOB</name>
<proteinExistence type="predicted"/>
<dbReference type="EMBL" id="CP032125">
    <property type="protein sequence ID" value="AXX99203.1"/>
    <property type="molecule type" value="Genomic_DNA"/>
</dbReference>
<keyword evidence="3" id="KW-1185">Reference proteome</keyword>
<dbReference type="SUPFAM" id="SSF51735">
    <property type="entry name" value="NAD(P)-binding Rossmann-fold domains"/>
    <property type="match status" value="1"/>
</dbReference>
<dbReference type="PANTHER" id="PTHR12126">
    <property type="entry name" value="NADH-UBIQUINONE OXIDOREDUCTASE 39 KDA SUBUNIT-RELATED"/>
    <property type="match status" value="1"/>
</dbReference>
<organism evidence="2 3">
    <name type="scientific">Profundibacter amoris</name>
    <dbReference type="NCBI Taxonomy" id="2171755"/>
    <lineage>
        <taxon>Bacteria</taxon>
        <taxon>Pseudomonadati</taxon>
        <taxon>Pseudomonadota</taxon>
        <taxon>Alphaproteobacteria</taxon>
        <taxon>Rhodobacterales</taxon>
        <taxon>Paracoccaceae</taxon>
        <taxon>Profundibacter</taxon>
    </lineage>
</organism>
<evidence type="ECO:0000259" key="1">
    <source>
        <dbReference type="Pfam" id="PF01370"/>
    </source>
</evidence>
<reference evidence="2 3" key="1">
    <citation type="submission" date="2018-09" db="EMBL/GenBank/DDBJ databases">
        <title>Profundibacter amoris BAR1 gen. nov., sp. nov., a new member of the Roseobacter clade isolated at Lokis Castle Vent Field on the Arctic Mid-Oceanic Ridge.</title>
        <authorList>
            <person name="Le Moine Bauer S."/>
            <person name="Sjoeberg A.G."/>
            <person name="L'Haridon S."/>
            <person name="Stokke R."/>
            <person name="Roalkvam I."/>
            <person name="Steen I.H."/>
            <person name="Dahle H."/>
        </authorList>
    </citation>
    <scope>NUCLEOTIDE SEQUENCE [LARGE SCALE GENOMIC DNA]</scope>
    <source>
        <strain evidence="2 3">BAR1</strain>
    </source>
</reference>
<dbReference type="OrthoDB" id="9814124at2"/>
<dbReference type="PROSITE" id="PS51257">
    <property type="entry name" value="PROKAR_LIPOPROTEIN"/>
    <property type="match status" value="1"/>
</dbReference>